<accession>A0ABQ5AWB7</accession>
<comment type="caution">
    <text evidence="1">The sequence shown here is derived from an EMBL/GenBank/DDBJ whole genome shotgun (WGS) entry which is preliminary data.</text>
</comment>
<dbReference type="EMBL" id="BQNB010012680">
    <property type="protein sequence ID" value="GJT06581.1"/>
    <property type="molecule type" value="Genomic_DNA"/>
</dbReference>
<keyword evidence="2" id="KW-1185">Reference proteome</keyword>
<evidence type="ECO:0000313" key="2">
    <source>
        <dbReference type="Proteomes" id="UP001151760"/>
    </source>
</evidence>
<reference evidence="1" key="2">
    <citation type="submission" date="2022-01" db="EMBL/GenBank/DDBJ databases">
        <authorList>
            <person name="Yamashiro T."/>
            <person name="Shiraishi A."/>
            <person name="Satake H."/>
            <person name="Nakayama K."/>
        </authorList>
    </citation>
    <scope>NUCLEOTIDE SEQUENCE</scope>
</reference>
<organism evidence="1 2">
    <name type="scientific">Tanacetum coccineum</name>
    <dbReference type="NCBI Taxonomy" id="301880"/>
    <lineage>
        <taxon>Eukaryota</taxon>
        <taxon>Viridiplantae</taxon>
        <taxon>Streptophyta</taxon>
        <taxon>Embryophyta</taxon>
        <taxon>Tracheophyta</taxon>
        <taxon>Spermatophyta</taxon>
        <taxon>Magnoliopsida</taxon>
        <taxon>eudicotyledons</taxon>
        <taxon>Gunneridae</taxon>
        <taxon>Pentapetalae</taxon>
        <taxon>asterids</taxon>
        <taxon>campanulids</taxon>
        <taxon>Asterales</taxon>
        <taxon>Asteraceae</taxon>
        <taxon>Asteroideae</taxon>
        <taxon>Anthemideae</taxon>
        <taxon>Anthemidinae</taxon>
        <taxon>Tanacetum</taxon>
    </lineage>
</organism>
<dbReference type="PANTHER" id="PTHR33116:SF84">
    <property type="entry name" value="RNA-DIRECTED DNA POLYMERASE"/>
    <property type="match status" value="1"/>
</dbReference>
<dbReference type="PANTHER" id="PTHR33116">
    <property type="entry name" value="REVERSE TRANSCRIPTASE ZINC-BINDING DOMAIN-CONTAINING PROTEIN-RELATED-RELATED"/>
    <property type="match status" value="1"/>
</dbReference>
<reference evidence="1" key="1">
    <citation type="journal article" date="2022" name="Int. J. Mol. Sci.">
        <title>Draft Genome of Tanacetum Coccineum: Genomic Comparison of Closely Related Tanacetum-Family Plants.</title>
        <authorList>
            <person name="Yamashiro T."/>
            <person name="Shiraishi A."/>
            <person name="Nakayama K."/>
            <person name="Satake H."/>
        </authorList>
    </citation>
    <scope>NUCLEOTIDE SEQUENCE</scope>
</reference>
<gene>
    <name evidence="1" type="ORF">Tco_0841043</name>
</gene>
<evidence type="ECO:0000313" key="1">
    <source>
        <dbReference type="EMBL" id="GJT06581.1"/>
    </source>
</evidence>
<sequence>MFEVLNEYEEVELNEMEDFNVTFNAKEHSAGSAHMLNDMVDFNDCVNQIEVDDLCCSGLYFTWTKNIHKVKKVNVTGILKKLHRVMVNDEFITTHPSAHDIFIPYLISDHRFTYNLEKEWNIDVNGNLVDNVKKIQSDLKNIQIAIDSNPFNKSIIKIECILLKSYLDVVSDKEKLLYQKSKIRWLSYGDNNNALFHKVLKGKYQRSRIHSIHDEGGHSNGEVMFTKKLFNDEANYMIRVVNDKEIKDAMFSIGDNKALGPDSFSVKFFKKAWHIVDPGQHSFGSGAIKGMKKWVQRAHLQNRELKITHICFADDILVFCHGDTGSAKVIKKSLEEFGWGLLTAKLDKIRKKVDHWRNKFLSYAGKLLLIASILEAIQIYWSNVFLLPKTMVSEINKVLKNFLWNNRDVSRGSAKVAWNKIFQKESSNSWGWKNLLDIRDIVIQHIRYEIGLYDERIDRACHVVD</sequence>
<evidence type="ECO:0008006" key="3">
    <source>
        <dbReference type="Google" id="ProtNLM"/>
    </source>
</evidence>
<dbReference type="Proteomes" id="UP001151760">
    <property type="component" value="Unassembled WGS sequence"/>
</dbReference>
<name>A0ABQ5AWB7_9ASTR</name>
<proteinExistence type="predicted"/>
<protein>
    <recommendedName>
        <fullName evidence="3">Reverse transcriptase domain-containing protein</fullName>
    </recommendedName>
</protein>